<organism evidence="2 3">
    <name type="scientific">Allokutzneria oryzae</name>
    <dbReference type="NCBI Taxonomy" id="1378989"/>
    <lineage>
        <taxon>Bacteria</taxon>
        <taxon>Bacillati</taxon>
        <taxon>Actinomycetota</taxon>
        <taxon>Actinomycetes</taxon>
        <taxon>Pseudonocardiales</taxon>
        <taxon>Pseudonocardiaceae</taxon>
        <taxon>Allokutzneria</taxon>
    </lineage>
</organism>
<dbReference type="Proteomes" id="UP001589693">
    <property type="component" value="Unassembled WGS sequence"/>
</dbReference>
<proteinExistence type="predicted"/>
<evidence type="ECO:0000313" key="2">
    <source>
        <dbReference type="EMBL" id="MFB9908794.1"/>
    </source>
</evidence>
<feature type="signal peptide" evidence="1">
    <location>
        <begin position="1"/>
        <end position="25"/>
    </location>
</feature>
<evidence type="ECO:0008006" key="4">
    <source>
        <dbReference type="Google" id="ProtNLM"/>
    </source>
</evidence>
<protein>
    <recommendedName>
        <fullName evidence="4">Amidase domain-containing protein</fullName>
    </recommendedName>
</protein>
<dbReference type="RefSeq" id="WP_377860810.1">
    <property type="nucleotide sequence ID" value="NZ_JBHLZU010000027.1"/>
</dbReference>
<comment type="caution">
    <text evidence="2">The sequence shown here is derived from an EMBL/GenBank/DDBJ whole genome shotgun (WGS) entry which is preliminary data.</text>
</comment>
<name>A0ABV6A963_9PSEU</name>
<accession>A0ABV6A963</accession>
<gene>
    <name evidence="2" type="ORF">ACFFQA_33065</name>
</gene>
<dbReference type="EMBL" id="JBHLZU010000027">
    <property type="protein sequence ID" value="MFB9908794.1"/>
    <property type="molecule type" value="Genomic_DNA"/>
</dbReference>
<evidence type="ECO:0000256" key="1">
    <source>
        <dbReference type="SAM" id="SignalP"/>
    </source>
</evidence>
<keyword evidence="3" id="KW-1185">Reference proteome</keyword>
<dbReference type="Gene3D" id="3.90.1720.10">
    <property type="entry name" value="endopeptidase domain like (from Nostoc punctiforme)"/>
    <property type="match status" value="1"/>
</dbReference>
<keyword evidence="1" id="KW-0732">Signal</keyword>
<feature type="chain" id="PRO_5045140340" description="Amidase domain-containing protein" evidence="1">
    <location>
        <begin position="26"/>
        <end position="199"/>
    </location>
</feature>
<evidence type="ECO:0000313" key="3">
    <source>
        <dbReference type="Proteomes" id="UP001589693"/>
    </source>
</evidence>
<sequence length="199" mass="20936">MRRKSIVMLALAAGLTVGVVSPAAAAPSAAPAAPAATTSAGDDVQAAAKTTRSAAIARARTWLTANNGRPIPYSMSKYYKGWRTDCSGYASMVWNVLTSSGNPVNHNTDSMLRGGYGTPGAVVRATTWENLKQGDAIGKLGAGSLGSAGHVMIFDKWADSSKTTYWVYEQASSSGGTAHRTHSRSYNGYKPYAYINFSD</sequence>
<reference evidence="2 3" key="1">
    <citation type="submission" date="2024-09" db="EMBL/GenBank/DDBJ databases">
        <authorList>
            <person name="Sun Q."/>
            <person name="Mori K."/>
        </authorList>
    </citation>
    <scope>NUCLEOTIDE SEQUENCE [LARGE SCALE GENOMIC DNA]</scope>
    <source>
        <strain evidence="2 3">TBRC 7907</strain>
    </source>
</reference>